<evidence type="ECO:0008006" key="3">
    <source>
        <dbReference type="Google" id="ProtNLM"/>
    </source>
</evidence>
<proteinExistence type="predicted"/>
<dbReference type="EMBL" id="JAZDUE010000016">
    <property type="protein sequence ID" value="MEE4025053.1"/>
    <property type="molecule type" value="Genomic_DNA"/>
</dbReference>
<protein>
    <recommendedName>
        <fullName evidence="3">5-methylcytosine-specific restriction enzyme subunit McrC</fullName>
    </recommendedName>
</protein>
<organism evidence="1 2">
    <name type="scientific">Gordonia prachuapensis</name>
    <dbReference type="NCBI Taxonomy" id="3115651"/>
    <lineage>
        <taxon>Bacteria</taxon>
        <taxon>Bacillati</taxon>
        <taxon>Actinomycetota</taxon>
        <taxon>Actinomycetes</taxon>
        <taxon>Mycobacteriales</taxon>
        <taxon>Gordoniaceae</taxon>
        <taxon>Gordonia</taxon>
    </lineage>
</organism>
<evidence type="ECO:0000313" key="2">
    <source>
        <dbReference type="Proteomes" id="UP001335729"/>
    </source>
</evidence>
<accession>A0ABU7MXI9</accession>
<evidence type="ECO:0000313" key="1">
    <source>
        <dbReference type="EMBL" id="MEE4025053.1"/>
    </source>
</evidence>
<dbReference type="PANTHER" id="PTHR38733">
    <property type="entry name" value="PROTEIN MCRC"/>
    <property type="match status" value="1"/>
</dbReference>
<comment type="caution">
    <text evidence="1">The sequence shown here is derived from an EMBL/GenBank/DDBJ whole genome shotgun (WGS) entry which is preliminary data.</text>
</comment>
<dbReference type="InterPro" id="IPR019292">
    <property type="entry name" value="McrC"/>
</dbReference>
<sequence length="446" mass="49177">MIELSEHSSGTHALPAVPVADQVRLAESLGNRLTVKWLSNDRVEVRSASWVGSVRLSSELHVRVVPKLAGGNLGVLTMLALTDGSPIKELPDYLRDLSDDSTEDAVQLLCRLVVVQTERVLARGLIRDYRGHADDLPFLRGRLDTYRQATVHYGKFTALACTFDEFDHDALENHLLLAGVMAARRAAQNPQVRRRAADLEQRLAQIAPTLPSPRTLLAARVVYGRRNAHYRSAHTWCRSLLRLGEVDDSAAPDSHQVGAFLINMNALFERFVERVLDVAYVNSGVTLQAQQRNPSLITVNGQSRRSIAPDIVATHADRQCAIDAKYKLYDRWDISPADIYQLLLYAQCYTGFTETPTSYLIYPAESSQTSPTRIELTVPGENGPRRVRINAIGIPLASVVAGIRTGDLTALTDATKYLQQILPASGSMLAHTSRQRAGPMPGRSLS</sequence>
<dbReference type="RefSeq" id="WP_330506393.1">
    <property type="nucleotide sequence ID" value="NZ_JAZDUE010000016.1"/>
</dbReference>
<reference evidence="1 2" key="1">
    <citation type="submission" date="2024-01" db="EMBL/GenBank/DDBJ databases">
        <title>Draft genome sequence of Gordonia sp. PKS22-38.</title>
        <authorList>
            <person name="Suphannarot A."/>
            <person name="Mingma R."/>
        </authorList>
    </citation>
    <scope>NUCLEOTIDE SEQUENCE [LARGE SCALE GENOMIC DNA]</scope>
    <source>
        <strain evidence="1 2">PKS22-38</strain>
    </source>
</reference>
<dbReference type="Pfam" id="PF10117">
    <property type="entry name" value="McrBC"/>
    <property type="match status" value="1"/>
</dbReference>
<keyword evidence="2" id="KW-1185">Reference proteome</keyword>
<dbReference type="Proteomes" id="UP001335729">
    <property type="component" value="Unassembled WGS sequence"/>
</dbReference>
<name>A0ABU7MXI9_9ACTN</name>
<gene>
    <name evidence="1" type="ORF">V1Y59_18355</name>
</gene>
<dbReference type="PANTHER" id="PTHR38733:SF1">
    <property type="entry name" value="TYPE IV METHYL-DIRECTED RESTRICTION ENZYME ECOKMCRBC"/>
    <property type="match status" value="1"/>
</dbReference>